<dbReference type="EMBL" id="JABZQH010000338">
    <property type="protein sequence ID" value="MBF1352930.1"/>
    <property type="molecule type" value="Genomic_DNA"/>
</dbReference>
<evidence type="ECO:0000313" key="1">
    <source>
        <dbReference type="EMBL" id="MBF1352930.1"/>
    </source>
</evidence>
<protein>
    <recommendedName>
        <fullName evidence="3">DUF2971 domain-containing protein</fullName>
    </recommendedName>
</protein>
<comment type="caution">
    <text evidence="1">The sequence shown here is derived from an EMBL/GenBank/DDBJ whole genome shotgun (WGS) entry which is preliminary data.</text>
</comment>
<sequence length="253" mass="29990">MRGLDGSRDVYKYIPLKYLKILIKDSKLRIDKVTTWEDPYENFLLKNDFYTDTELYGEVPVSTEEILERTYGQSWTICKESDAMWRIYSKYTQKAKTNASPYSYLDEVAVRIKIKVCNLFDIVYINDRCMATTSIGKVKYLSDDEINEFLNKMEQNNINWNSDTIDCLYIKRLPFTHEEEVRIIISHDTEQQKEEYLSYTINDMSVFEEFALDPRLEDKEVTYITDELVNLGVKGEKVTKSSLYHFTPRRIKI</sequence>
<accession>A0A930EEU8</accession>
<dbReference type="AlphaFoldDB" id="A0A930EEU8"/>
<gene>
    <name evidence="1" type="ORF">HXM71_07455</name>
</gene>
<organism evidence="1 2">
    <name type="scientific">Mogibacterium diversum</name>
    <dbReference type="NCBI Taxonomy" id="114527"/>
    <lineage>
        <taxon>Bacteria</taxon>
        <taxon>Bacillati</taxon>
        <taxon>Bacillota</taxon>
        <taxon>Clostridia</taxon>
        <taxon>Peptostreptococcales</taxon>
        <taxon>Anaerovoracaceae</taxon>
        <taxon>Mogibacterium</taxon>
    </lineage>
</organism>
<proteinExistence type="predicted"/>
<evidence type="ECO:0008006" key="3">
    <source>
        <dbReference type="Google" id="ProtNLM"/>
    </source>
</evidence>
<name>A0A930EEU8_9FIRM</name>
<evidence type="ECO:0000313" key="2">
    <source>
        <dbReference type="Proteomes" id="UP000722050"/>
    </source>
</evidence>
<dbReference type="Proteomes" id="UP000722050">
    <property type="component" value="Unassembled WGS sequence"/>
</dbReference>
<reference evidence="1" key="1">
    <citation type="submission" date="2020-04" db="EMBL/GenBank/DDBJ databases">
        <title>Deep metagenomics examines the oral microbiome during advanced dental caries in children, revealing novel taxa and co-occurrences with host molecules.</title>
        <authorList>
            <person name="Baker J.L."/>
            <person name="Morton J.T."/>
            <person name="Dinis M."/>
            <person name="Alvarez R."/>
            <person name="Tran N.C."/>
            <person name="Knight R."/>
            <person name="Edlund A."/>
        </authorList>
    </citation>
    <scope>NUCLEOTIDE SEQUENCE</scope>
    <source>
        <strain evidence="1">JCVI_24_bin.8</strain>
    </source>
</reference>